<evidence type="ECO:0000313" key="2">
    <source>
        <dbReference type="EMBL" id="CAD8887504.1"/>
    </source>
</evidence>
<gene>
    <name evidence="2" type="ORF">CHYS00102_LOCUS14702</name>
</gene>
<accession>A0A7S1BHG0</accession>
<name>A0A7S1BHG0_9STRA</name>
<sequence length="192" mass="21244">MNDSYQENSVTTSMSDPGSTCCNPDAKNYDGPLHDKVKEIFLNQNDSVSIDSTTMKNLLLSVKKAIKDSDSNNLNLFKKNGNDVELKICLPSQSSEYPEVFINVPSDINQTDSTMNSTANSQSTLHIDEGTQQVHEQAPWYRGSKILEKRSGPETEESVSYFTKVDQRKSSLFNIFRSAMGGHCCGGDISDV</sequence>
<reference evidence="2" key="1">
    <citation type="submission" date="2021-01" db="EMBL/GenBank/DDBJ databases">
        <authorList>
            <person name="Corre E."/>
            <person name="Pelletier E."/>
            <person name="Niang G."/>
            <person name="Scheremetjew M."/>
            <person name="Finn R."/>
            <person name="Kale V."/>
            <person name="Holt S."/>
            <person name="Cochrane G."/>
            <person name="Meng A."/>
            <person name="Brown T."/>
            <person name="Cohen L."/>
        </authorList>
    </citation>
    <scope>NUCLEOTIDE SEQUENCE</scope>
    <source>
        <strain evidence="2">308</strain>
    </source>
</reference>
<dbReference type="AlphaFoldDB" id="A0A7S1BHG0"/>
<dbReference type="EMBL" id="HBFR01020425">
    <property type="protein sequence ID" value="CAD8887504.1"/>
    <property type="molecule type" value="Transcribed_RNA"/>
</dbReference>
<protein>
    <submittedName>
        <fullName evidence="2">Uncharacterized protein</fullName>
    </submittedName>
</protein>
<organism evidence="2">
    <name type="scientific">Corethron hystrix</name>
    <dbReference type="NCBI Taxonomy" id="216773"/>
    <lineage>
        <taxon>Eukaryota</taxon>
        <taxon>Sar</taxon>
        <taxon>Stramenopiles</taxon>
        <taxon>Ochrophyta</taxon>
        <taxon>Bacillariophyta</taxon>
        <taxon>Coscinodiscophyceae</taxon>
        <taxon>Corethrophycidae</taxon>
        <taxon>Corethrales</taxon>
        <taxon>Corethraceae</taxon>
        <taxon>Corethron</taxon>
    </lineage>
</organism>
<evidence type="ECO:0000256" key="1">
    <source>
        <dbReference type="SAM" id="MobiDB-lite"/>
    </source>
</evidence>
<proteinExistence type="predicted"/>
<feature type="region of interest" description="Disordered" evidence="1">
    <location>
        <begin position="1"/>
        <end position="21"/>
    </location>
</feature>